<evidence type="ECO:0000313" key="2">
    <source>
        <dbReference type="EMBL" id="KAA1123485.1"/>
    </source>
</evidence>
<dbReference type="AlphaFoldDB" id="A0A5B0REZ7"/>
<organism evidence="2 3">
    <name type="scientific">Puccinia graminis f. sp. tritici</name>
    <dbReference type="NCBI Taxonomy" id="56615"/>
    <lineage>
        <taxon>Eukaryota</taxon>
        <taxon>Fungi</taxon>
        <taxon>Dikarya</taxon>
        <taxon>Basidiomycota</taxon>
        <taxon>Pucciniomycotina</taxon>
        <taxon>Pucciniomycetes</taxon>
        <taxon>Pucciniales</taxon>
        <taxon>Pucciniaceae</taxon>
        <taxon>Puccinia</taxon>
    </lineage>
</organism>
<gene>
    <name evidence="2" type="ORF">PGTUg99_019682</name>
</gene>
<name>A0A5B0REZ7_PUCGR</name>
<proteinExistence type="predicted"/>
<reference evidence="2 3" key="1">
    <citation type="submission" date="2019-05" db="EMBL/GenBank/DDBJ databases">
        <title>Emergence of the Ug99 lineage of the wheat stem rust pathogen through somatic hybridization.</title>
        <authorList>
            <person name="Li F."/>
            <person name="Upadhyaya N.M."/>
            <person name="Sperschneider J."/>
            <person name="Matny O."/>
            <person name="Nguyen-Phuc H."/>
            <person name="Mago R."/>
            <person name="Raley C."/>
            <person name="Miller M.E."/>
            <person name="Silverstein K.A.T."/>
            <person name="Henningsen E."/>
            <person name="Hirsch C.D."/>
            <person name="Visser B."/>
            <person name="Pretorius Z.A."/>
            <person name="Steffenson B.J."/>
            <person name="Schwessinger B."/>
            <person name="Dodds P.N."/>
            <person name="Figueroa M."/>
        </authorList>
    </citation>
    <scope>NUCLEOTIDE SEQUENCE [LARGE SCALE GENOMIC DNA]</scope>
    <source>
        <strain evidence="2 3">Ug99</strain>
    </source>
</reference>
<dbReference type="EMBL" id="VDEP01000208">
    <property type="protein sequence ID" value="KAA1123485.1"/>
    <property type="molecule type" value="Genomic_DNA"/>
</dbReference>
<feature type="coiled-coil region" evidence="1">
    <location>
        <begin position="103"/>
        <end position="139"/>
    </location>
</feature>
<protein>
    <submittedName>
        <fullName evidence="2">Uncharacterized protein</fullName>
    </submittedName>
</protein>
<accession>A0A5B0REZ7</accession>
<comment type="caution">
    <text evidence="2">The sequence shown here is derived from an EMBL/GenBank/DDBJ whole genome shotgun (WGS) entry which is preliminary data.</text>
</comment>
<dbReference type="Proteomes" id="UP000325313">
    <property type="component" value="Unassembled WGS sequence"/>
</dbReference>
<keyword evidence="1" id="KW-0175">Coiled coil</keyword>
<sequence>MLSAAYRTHWLVPKLGTRGIEQQYHQQAATDCATEQEELIEVKLEQEQKDKDARKAQQEQEQIQKAEIEQQEKMKNVIETAAKLLPIENSVDPDAIRITSEHLDELREALLILSGKLSILKEKTKLKQLAEENQEASEDLSVPFGFFLSLNDV</sequence>
<evidence type="ECO:0000313" key="3">
    <source>
        <dbReference type="Proteomes" id="UP000325313"/>
    </source>
</evidence>
<evidence type="ECO:0000256" key="1">
    <source>
        <dbReference type="SAM" id="Coils"/>
    </source>
</evidence>
<feature type="coiled-coil region" evidence="1">
    <location>
        <begin position="39"/>
        <end position="76"/>
    </location>
</feature>